<gene>
    <name evidence="1" type="ORF">GMOD_00002968</name>
</gene>
<evidence type="ECO:0000313" key="1">
    <source>
        <dbReference type="EMBL" id="RMZ69056.1"/>
    </source>
</evidence>
<proteinExistence type="predicted"/>
<dbReference type="AlphaFoldDB" id="A0A3M7M3L0"/>
<dbReference type="EMBL" id="KE747817">
    <property type="protein sequence ID" value="RMZ69056.1"/>
    <property type="molecule type" value="Genomic_DNA"/>
</dbReference>
<reference evidence="1 2" key="1">
    <citation type="journal article" date="2014" name="PLoS ONE">
        <title>De novo Genome Assembly of the Fungal Plant Pathogen Pyrenophora semeniperda.</title>
        <authorList>
            <person name="Soliai M.M."/>
            <person name="Meyer S.E."/>
            <person name="Udall J.A."/>
            <person name="Elzinga D.E."/>
            <person name="Hermansen R.A."/>
            <person name="Bodily P.M."/>
            <person name="Hart A.A."/>
            <person name="Coleman C.E."/>
        </authorList>
    </citation>
    <scope>NUCLEOTIDE SEQUENCE [LARGE SCALE GENOMIC DNA]</scope>
    <source>
        <strain evidence="1 2">CCB06</strain>
        <tissue evidence="1">Mycelium</tissue>
    </source>
</reference>
<organism evidence="1 2">
    <name type="scientific">Pyrenophora seminiperda CCB06</name>
    <dbReference type="NCBI Taxonomy" id="1302712"/>
    <lineage>
        <taxon>Eukaryota</taxon>
        <taxon>Fungi</taxon>
        <taxon>Dikarya</taxon>
        <taxon>Ascomycota</taxon>
        <taxon>Pezizomycotina</taxon>
        <taxon>Dothideomycetes</taxon>
        <taxon>Pleosporomycetidae</taxon>
        <taxon>Pleosporales</taxon>
        <taxon>Pleosporineae</taxon>
        <taxon>Pleosporaceae</taxon>
        <taxon>Pyrenophora</taxon>
    </lineage>
</organism>
<accession>A0A3M7M3L0</accession>
<keyword evidence="2" id="KW-1185">Reference proteome</keyword>
<sequence>MSTSLQKILQIIVFFWTLSAHLVSAVTYRYVITYGAGRYVCHATVSIYINSSNSHTVPQITLAQAYCVAANGASGENYDIQLNTNHGVIAYINQLGPATNRGDRGFEIGLNQAQQNLPGVVIPAMVPRINFYTNPQGEPLGACSYRQGAVAFAQADGSAIRPYSRCPAGSALIGSIGRWLICNINCNRF</sequence>
<evidence type="ECO:0000313" key="2">
    <source>
        <dbReference type="Proteomes" id="UP000265663"/>
    </source>
</evidence>
<name>A0A3M7M3L0_9PLEO</name>
<protein>
    <submittedName>
        <fullName evidence="1">Uncharacterized protein</fullName>
    </submittedName>
</protein>
<dbReference type="Proteomes" id="UP000265663">
    <property type="component" value="Unassembled WGS sequence"/>
</dbReference>
<dbReference type="OrthoDB" id="5346327at2759"/>